<dbReference type="EMBL" id="JAAGWG010000009">
    <property type="protein sequence ID" value="NEK85563.1"/>
    <property type="molecule type" value="Genomic_DNA"/>
</dbReference>
<evidence type="ECO:0000313" key="2">
    <source>
        <dbReference type="Proteomes" id="UP000479241"/>
    </source>
</evidence>
<evidence type="ECO:0000313" key="1">
    <source>
        <dbReference type="EMBL" id="NEK85563.1"/>
    </source>
</evidence>
<accession>A0A6L9W0L4</accession>
<dbReference type="AlphaFoldDB" id="A0A6L9W0L4"/>
<dbReference type="Proteomes" id="UP000479241">
    <property type="component" value="Unassembled WGS sequence"/>
</dbReference>
<comment type="caution">
    <text evidence="1">The sequence shown here is derived from an EMBL/GenBank/DDBJ whole genome shotgun (WGS) entry which is preliminary data.</text>
</comment>
<protein>
    <submittedName>
        <fullName evidence="1">Uncharacterized protein</fullName>
    </submittedName>
</protein>
<proteinExistence type="predicted"/>
<dbReference type="RefSeq" id="WP_163203723.1">
    <property type="nucleotide sequence ID" value="NZ_JAAGWG010000009.1"/>
</dbReference>
<sequence>MRITCRATVPATESQMIASIQQVLDRRGSMTHPPVGLAVNDAVALGIAGLFTSATDSGQLMDRLYRGGEVESTELLKAITFEKGYASPEGHAALHCLAGWVAAKVHRSDAD</sequence>
<gene>
    <name evidence="1" type="ORF">GCU60_07285</name>
</gene>
<name>A0A6L9W0L4_9ACTN</name>
<reference evidence="1 2" key="1">
    <citation type="submission" date="2019-12" db="EMBL/GenBank/DDBJ databases">
        <title>the WGS of Blastococcus saxobsidens 67B17.</title>
        <authorList>
            <person name="Jiang Z."/>
        </authorList>
    </citation>
    <scope>NUCLEOTIDE SEQUENCE [LARGE SCALE GENOMIC DNA]</scope>
    <source>
        <strain evidence="1 2">67B17</strain>
    </source>
</reference>
<organism evidence="1 2">
    <name type="scientific">Blastococcus saxobsidens</name>
    <dbReference type="NCBI Taxonomy" id="138336"/>
    <lineage>
        <taxon>Bacteria</taxon>
        <taxon>Bacillati</taxon>
        <taxon>Actinomycetota</taxon>
        <taxon>Actinomycetes</taxon>
        <taxon>Geodermatophilales</taxon>
        <taxon>Geodermatophilaceae</taxon>
        <taxon>Blastococcus</taxon>
    </lineage>
</organism>